<gene>
    <name evidence="10" type="ORF">CEUSTIGMA_g2341.t1</name>
</gene>
<keyword evidence="11" id="KW-1185">Reference proteome</keyword>
<keyword evidence="6 9" id="KW-0472">Membrane</keyword>
<feature type="transmembrane region" description="Helical" evidence="9">
    <location>
        <begin position="622"/>
        <end position="646"/>
    </location>
</feature>
<dbReference type="InterPro" id="IPR004326">
    <property type="entry name" value="Mlo"/>
</dbReference>
<dbReference type="PANTHER" id="PTHR31942:SF52">
    <property type="entry name" value="MLO-LIKE PROTEIN 1"/>
    <property type="match status" value="1"/>
</dbReference>
<dbReference type="OrthoDB" id="1388414at2759"/>
<keyword evidence="3 9" id="KW-0812">Transmembrane</keyword>
<comment type="caution">
    <text evidence="10">The sequence shown here is derived from an EMBL/GenBank/DDBJ whole genome shotgun (WGS) entry which is preliminary data.</text>
</comment>
<keyword evidence="7" id="KW-0568">Pathogenesis-related protein</keyword>
<feature type="transmembrane region" description="Helical" evidence="9">
    <location>
        <begin position="57"/>
        <end position="76"/>
    </location>
</feature>
<protein>
    <recommendedName>
        <fullName evidence="12">MLO-like protein</fullName>
    </recommendedName>
</protein>
<evidence type="ECO:0000256" key="6">
    <source>
        <dbReference type="ARBA" id="ARBA00023136"/>
    </source>
</evidence>
<accession>A0A250WVS2</accession>
<feature type="region of interest" description="Disordered" evidence="8">
    <location>
        <begin position="417"/>
        <end position="445"/>
    </location>
</feature>
<feature type="transmembrane region" description="Helical" evidence="9">
    <location>
        <begin position="12"/>
        <end position="36"/>
    </location>
</feature>
<dbReference type="GO" id="GO:0016020">
    <property type="term" value="C:membrane"/>
    <property type="evidence" value="ECO:0007669"/>
    <property type="project" value="UniProtKB-SubCell"/>
</dbReference>
<evidence type="ECO:0000256" key="3">
    <source>
        <dbReference type="ARBA" id="ARBA00022692"/>
    </source>
</evidence>
<sequence length="833" mass="92137">MASGPGIAAVPSWTVSLLLILLVSISLAFEGLMNYLKRRWKKQRKRALLKFLSHMRDELLLVGFISLVLSTFQYPLSGICYSSSSSRRLRNLLALAAASPPGSNYTSSSTPCSGPGQQQLWPISVQHETHLLLFTIAIMHLAYSTLTIVFAKYLIGRWDIWEERCMRENPLSWALKVDNTDMVPPPLFGPGCLTRWRIHLSTMSHGMTRWIIAFMLHFQGVTWEMYRDARTLFIVDLPLGSLRSTVVEDLASINFHSLLEDTLETNLADIINAGWELWVVAIVIIAIPAPEQVSLIFGCSSFLVMTIVGLKLVVCMTILTRQVQLRAQLAAVEDSMIQGDHLSVPQPALNVQHSLQRNFSFAVNFQNPRATVPMEASGASARERKRLILWEELEGGMKAQSLVTYTRAQSLRRHRLEAKMSQQSHRVSIEASNARGSDRLPSTSQLHSGLALTSVSFRLSMAKRVGGHASDTALFQAPHDIMNEVHGVVEQSPPSKKAPLSPSELEAVAVSPPPDSVLSAARSGYNNKPLEGQPEASVSIHTALTDPHCRTAVDQQVIEAQGLVSSNKGVEREPWWRHYVPFLSPTDNSFVRRAVQRFRTESPLPLAYEDATDLMWFKSPGLLIALMQVVFFVNALNLAVATFAIYELICAAAYSTQYTNFGVTSWVTAVILLAVAMSMIVYSTFCVIPLLALMMPLSSKCSTAVIKRAMKEEKQLNELGQPVMTMMPLGSTLDSEVLGMWMSYPGLPAASNHHRHKQQQVATAAATTEAEEPRLAAITEISELSSPGEHGSFHFLKGVNEHECAEPAVHDLSEPTNYNNKTKVSHEIIGHSL</sequence>
<organism evidence="10 11">
    <name type="scientific">Chlamydomonas eustigma</name>
    <dbReference type="NCBI Taxonomy" id="1157962"/>
    <lineage>
        <taxon>Eukaryota</taxon>
        <taxon>Viridiplantae</taxon>
        <taxon>Chlorophyta</taxon>
        <taxon>core chlorophytes</taxon>
        <taxon>Chlorophyceae</taxon>
        <taxon>CS clade</taxon>
        <taxon>Chlamydomonadales</taxon>
        <taxon>Chlamydomonadaceae</taxon>
        <taxon>Chlamydomonas</taxon>
    </lineage>
</organism>
<comment type="similarity">
    <text evidence="2">Belongs to the MLO family.</text>
</comment>
<dbReference type="PANTHER" id="PTHR31942">
    <property type="entry name" value="MLO-LIKE PROTEIN 1"/>
    <property type="match status" value="1"/>
</dbReference>
<comment type="subcellular location">
    <subcellularLocation>
        <location evidence="1">Membrane</location>
        <topology evidence="1">Multi-pass membrane protein</topology>
    </subcellularLocation>
</comment>
<dbReference type="STRING" id="1157962.A0A250WVS2"/>
<keyword evidence="5 9" id="KW-1133">Transmembrane helix</keyword>
<dbReference type="EMBL" id="BEGY01000009">
    <property type="protein sequence ID" value="GAX74895.1"/>
    <property type="molecule type" value="Genomic_DNA"/>
</dbReference>
<evidence type="ECO:0000313" key="11">
    <source>
        <dbReference type="Proteomes" id="UP000232323"/>
    </source>
</evidence>
<feature type="compositionally biased region" description="Polar residues" evidence="8">
    <location>
        <begin position="420"/>
        <end position="445"/>
    </location>
</feature>
<reference evidence="10 11" key="1">
    <citation type="submission" date="2017-08" db="EMBL/GenBank/DDBJ databases">
        <title>Acidophilic green algal genome provides insights into adaptation to an acidic environment.</title>
        <authorList>
            <person name="Hirooka S."/>
            <person name="Hirose Y."/>
            <person name="Kanesaki Y."/>
            <person name="Higuchi S."/>
            <person name="Fujiwara T."/>
            <person name="Onuma R."/>
            <person name="Era A."/>
            <person name="Ohbayashi R."/>
            <person name="Uzuka A."/>
            <person name="Nozaki H."/>
            <person name="Yoshikawa H."/>
            <person name="Miyagishima S.Y."/>
        </authorList>
    </citation>
    <scope>NUCLEOTIDE SEQUENCE [LARGE SCALE GENOMIC DNA]</scope>
    <source>
        <strain evidence="10 11">NIES-2499</strain>
    </source>
</reference>
<evidence type="ECO:0008006" key="12">
    <source>
        <dbReference type="Google" id="ProtNLM"/>
    </source>
</evidence>
<dbReference type="AlphaFoldDB" id="A0A250WVS2"/>
<keyword evidence="4" id="KW-0611">Plant defense</keyword>
<evidence type="ECO:0000256" key="9">
    <source>
        <dbReference type="SAM" id="Phobius"/>
    </source>
</evidence>
<evidence type="ECO:0000256" key="7">
    <source>
        <dbReference type="ARBA" id="ARBA00023265"/>
    </source>
</evidence>
<evidence type="ECO:0000256" key="5">
    <source>
        <dbReference type="ARBA" id="ARBA00022989"/>
    </source>
</evidence>
<evidence type="ECO:0000256" key="1">
    <source>
        <dbReference type="ARBA" id="ARBA00004141"/>
    </source>
</evidence>
<feature type="transmembrane region" description="Helical" evidence="9">
    <location>
        <begin position="295"/>
        <end position="319"/>
    </location>
</feature>
<evidence type="ECO:0000256" key="2">
    <source>
        <dbReference type="ARBA" id="ARBA00006574"/>
    </source>
</evidence>
<evidence type="ECO:0000313" key="10">
    <source>
        <dbReference type="EMBL" id="GAX74895.1"/>
    </source>
</evidence>
<evidence type="ECO:0000256" key="4">
    <source>
        <dbReference type="ARBA" id="ARBA00022821"/>
    </source>
</evidence>
<proteinExistence type="inferred from homology"/>
<dbReference type="GO" id="GO:0006952">
    <property type="term" value="P:defense response"/>
    <property type="evidence" value="ECO:0007669"/>
    <property type="project" value="UniProtKB-KW"/>
</dbReference>
<feature type="transmembrane region" description="Helical" evidence="9">
    <location>
        <begin position="666"/>
        <end position="693"/>
    </location>
</feature>
<feature type="transmembrane region" description="Helical" evidence="9">
    <location>
        <begin position="131"/>
        <end position="155"/>
    </location>
</feature>
<dbReference type="Proteomes" id="UP000232323">
    <property type="component" value="Unassembled WGS sequence"/>
</dbReference>
<name>A0A250WVS2_9CHLO</name>
<evidence type="ECO:0000256" key="8">
    <source>
        <dbReference type="SAM" id="MobiDB-lite"/>
    </source>
</evidence>
<dbReference type="Pfam" id="PF03094">
    <property type="entry name" value="Mlo"/>
    <property type="match status" value="3"/>
</dbReference>